<sequence length="311" mass="36052">MSLLLIIVVLLLVFAIGYWWFQQTKPVELPHFTDHQIVLGQGQPCAKPIPQIIWTYWHSPTLPLVVEQCIAGWRRFNPEYRIEVLNKDNLADFISPIPAHLERLNVAKQTDWMRLELLNRYGGIWMDASIILTQPLDWVGQLQRQQAAEFVGYYIDGYTQRKELPVVDSWFLAAPAGSRFIADWLSLFKQQAIVGDTEDYIAKLEQSGRLADVRQGIGDPYYHTVHIAAQDVLSQHVAGYKLALIRAEDSAFALHACAKWRRKRLYVRLLWNTQAERPLMIKLRGGERTKLEGYLRRGLFRRDSIVGRMQR</sequence>
<keyword evidence="4" id="KW-1185">Reference proteome</keyword>
<evidence type="ECO:0000313" key="4">
    <source>
        <dbReference type="Proteomes" id="UP000287865"/>
    </source>
</evidence>
<gene>
    <name evidence="1" type="ORF">B0I24_10233</name>
    <name evidence="2" type="ORF">CWE07_05410</name>
</gene>
<keyword evidence="2" id="KW-0808">Transferase</keyword>
<dbReference type="Proteomes" id="UP000249203">
    <property type="component" value="Unassembled WGS sequence"/>
</dbReference>
<dbReference type="PANTHER" id="PTHR32385">
    <property type="entry name" value="MANNOSYL PHOSPHORYLINOSITOL CERAMIDE SYNTHASE"/>
    <property type="match status" value="1"/>
</dbReference>
<evidence type="ECO:0000313" key="2">
    <source>
        <dbReference type="EMBL" id="RUO27380.1"/>
    </source>
</evidence>
<comment type="caution">
    <text evidence="1">The sequence shown here is derived from an EMBL/GenBank/DDBJ whole genome shotgun (WGS) entry which is preliminary data.</text>
</comment>
<keyword evidence="2" id="KW-0328">Glycosyltransferase</keyword>
<evidence type="ECO:0000313" key="1">
    <source>
        <dbReference type="EMBL" id="RAK00608.1"/>
    </source>
</evidence>
<dbReference type="Pfam" id="PF05704">
    <property type="entry name" value="Caps_synth"/>
    <property type="match status" value="1"/>
</dbReference>
<dbReference type="GO" id="GO:0051999">
    <property type="term" value="P:mannosyl-inositol phosphorylceramide biosynthetic process"/>
    <property type="evidence" value="ECO:0007669"/>
    <property type="project" value="TreeGrafter"/>
</dbReference>
<dbReference type="Gene3D" id="3.90.550.20">
    <property type="match status" value="1"/>
</dbReference>
<protein>
    <submittedName>
        <fullName evidence="1">Capsular polysaccharide synthesis protein</fullName>
    </submittedName>
    <submittedName>
        <fullName evidence="2">Mannosyltransferase</fullName>
    </submittedName>
</protein>
<dbReference type="OrthoDB" id="9802881at2"/>
<dbReference type="EMBL" id="QLMD01000002">
    <property type="protein sequence ID" value="RAK00608.1"/>
    <property type="molecule type" value="Genomic_DNA"/>
</dbReference>
<dbReference type="GO" id="GO:0000030">
    <property type="term" value="F:mannosyltransferase activity"/>
    <property type="evidence" value="ECO:0007669"/>
    <property type="project" value="TreeGrafter"/>
</dbReference>
<dbReference type="AlphaFoldDB" id="A0A327X2G9"/>
<organism evidence="1 3">
    <name type="scientific">Aliidiomarina maris</name>
    <dbReference type="NCBI Taxonomy" id="531312"/>
    <lineage>
        <taxon>Bacteria</taxon>
        <taxon>Pseudomonadati</taxon>
        <taxon>Pseudomonadota</taxon>
        <taxon>Gammaproteobacteria</taxon>
        <taxon>Alteromonadales</taxon>
        <taxon>Idiomarinaceae</taxon>
        <taxon>Aliidiomarina</taxon>
    </lineage>
</organism>
<proteinExistence type="predicted"/>
<dbReference type="RefSeq" id="WP_111568407.1">
    <property type="nucleotide sequence ID" value="NZ_PIPK01000003.1"/>
</dbReference>
<dbReference type="InterPro" id="IPR029044">
    <property type="entry name" value="Nucleotide-diphossugar_trans"/>
</dbReference>
<name>A0A327X2G9_9GAMM</name>
<dbReference type="PANTHER" id="PTHR32385:SF15">
    <property type="entry name" value="INOSITOL PHOSPHOCERAMIDE MANNOSYLTRANSFERASE 1"/>
    <property type="match status" value="1"/>
</dbReference>
<dbReference type="InterPro" id="IPR008441">
    <property type="entry name" value="AfumC-like_glycosyl_Trfase"/>
</dbReference>
<reference evidence="2 4" key="1">
    <citation type="journal article" date="2018" name="Front. Microbiol.">
        <title>Genome-Based Analysis Reveals the Taxonomy and Diversity of the Family Idiomarinaceae.</title>
        <authorList>
            <person name="Liu Y."/>
            <person name="Lai Q."/>
            <person name="Shao Z."/>
        </authorList>
    </citation>
    <scope>NUCLEOTIDE SEQUENCE [LARGE SCALE GENOMIC DNA]</scope>
    <source>
        <strain evidence="2 4">CF12-14</strain>
    </source>
</reference>
<dbReference type="GO" id="GO:0016020">
    <property type="term" value="C:membrane"/>
    <property type="evidence" value="ECO:0007669"/>
    <property type="project" value="GOC"/>
</dbReference>
<dbReference type="Proteomes" id="UP000287865">
    <property type="component" value="Unassembled WGS sequence"/>
</dbReference>
<dbReference type="InterPro" id="IPR051706">
    <property type="entry name" value="Glycosyltransferase_domain"/>
</dbReference>
<dbReference type="SUPFAM" id="SSF53448">
    <property type="entry name" value="Nucleotide-diphospho-sugar transferases"/>
    <property type="match status" value="1"/>
</dbReference>
<dbReference type="EMBL" id="PIPK01000003">
    <property type="protein sequence ID" value="RUO27380.1"/>
    <property type="molecule type" value="Genomic_DNA"/>
</dbReference>
<evidence type="ECO:0000313" key="3">
    <source>
        <dbReference type="Proteomes" id="UP000249203"/>
    </source>
</evidence>
<accession>A0A327X2G9</accession>
<reference evidence="1 3" key="2">
    <citation type="submission" date="2018-06" db="EMBL/GenBank/DDBJ databases">
        <title>Genomic Encyclopedia of Type Strains, Phase III (KMG-III): the genomes of soil and plant-associated and newly described type strains.</title>
        <authorList>
            <person name="Whitman W."/>
        </authorList>
    </citation>
    <scope>NUCLEOTIDE SEQUENCE [LARGE SCALE GENOMIC DNA]</scope>
    <source>
        <strain evidence="1 3">CGMCC 1.15366</strain>
    </source>
</reference>